<evidence type="ECO:0000256" key="6">
    <source>
        <dbReference type="ARBA" id="ARBA00023136"/>
    </source>
</evidence>
<keyword evidence="2" id="KW-1003">Cell membrane</keyword>
<feature type="transmembrane region" description="Helical" evidence="7">
    <location>
        <begin position="61"/>
        <end position="76"/>
    </location>
</feature>
<evidence type="ECO:0000256" key="4">
    <source>
        <dbReference type="ARBA" id="ARBA00023004"/>
    </source>
</evidence>
<dbReference type="AlphaFoldDB" id="I0AHW2"/>
<feature type="domain" description="4Fe-4S ferredoxin-type" evidence="8">
    <location>
        <begin position="260"/>
        <end position="287"/>
    </location>
</feature>
<feature type="transmembrane region" description="Helical" evidence="7">
    <location>
        <begin position="298"/>
        <end position="316"/>
    </location>
</feature>
<dbReference type="PANTHER" id="PTHR30224:SF4">
    <property type="entry name" value="ELECTRON TRANSPORT PROTEIN YCCM-RELATED"/>
    <property type="match status" value="1"/>
</dbReference>
<dbReference type="GO" id="GO:0005886">
    <property type="term" value="C:plasma membrane"/>
    <property type="evidence" value="ECO:0007669"/>
    <property type="project" value="UniProtKB-SubCell"/>
</dbReference>
<dbReference type="RefSeq" id="WP_014559725.1">
    <property type="nucleotide sequence ID" value="NC_017464.1"/>
</dbReference>
<keyword evidence="7" id="KW-0812">Transmembrane</keyword>
<evidence type="ECO:0000256" key="3">
    <source>
        <dbReference type="ARBA" id="ARBA00022723"/>
    </source>
</evidence>
<evidence type="ECO:0000256" key="5">
    <source>
        <dbReference type="ARBA" id="ARBA00023014"/>
    </source>
</evidence>
<dbReference type="PROSITE" id="PS00198">
    <property type="entry name" value="4FE4S_FER_1"/>
    <property type="match status" value="1"/>
</dbReference>
<dbReference type="GO" id="GO:0051536">
    <property type="term" value="F:iron-sulfur cluster binding"/>
    <property type="evidence" value="ECO:0007669"/>
    <property type="project" value="UniProtKB-KW"/>
</dbReference>
<dbReference type="InterPro" id="IPR052378">
    <property type="entry name" value="NosR_regulator"/>
</dbReference>
<dbReference type="KEGG" id="ial:IALB_0857"/>
<feature type="transmembrane region" description="Helical" evidence="7">
    <location>
        <begin position="20"/>
        <end position="41"/>
    </location>
</feature>
<reference evidence="9 10" key="1">
    <citation type="journal article" date="2012" name="Front. Microbiol.">
        <title>Complete genome of Ignavibacterium album, a metabolically versatile, flagellated, facultative anaerobe from the phylum Chlorobi.</title>
        <authorList>
            <person name="Liu Z."/>
            <person name="Frigaard N.-U."/>
            <person name="Vogl K."/>
            <person name="Iino T."/>
            <person name="Ohkuma M."/>
            <person name="Overmann J."/>
            <person name="Bryant D.A."/>
        </authorList>
    </citation>
    <scope>NUCLEOTIDE SEQUENCE [LARGE SCALE GENOMIC DNA]</scope>
    <source>
        <strain evidence="10">DSM 19864 / JCM 16511 / NBRC 101810 / Mat9-16</strain>
    </source>
</reference>
<dbReference type="Pfam" id="PF13237">
    <property type="entry name" value="Fer4_10"/>
    <property type="match status" value="1"/>
</dbReference>
<feature type="domain" description="4Fe-4S ferredoxin-type" evidence="8">
    <location>
        <begin position="230"/>
        <end position="258"/>
    </location>
</feature>
<feature type="transmembrane region" description="Helical" evidence="7">
    <location>
        <begin position="88"/>
        <end position="114"/>
    </location>
</feature>
<dbReference type="Proteomes" id="UP000007394">
    <property type="component" value="Chromosome"/>
</dbReference>
<keyword evidence="4" id="KW-0408">Iron</keyword>
<dbReference type="GO" id="GO:0046872">
    <property type="term" value="F:metal ion binding"/>
    <property type="evidence" value="ECO:0007669"/>
    <property type="project" value="UniProtKB-KW"/>
</dbReference>
<sequence>MEKKIKIVRNNQKGIQRIRFAVQSLFALLCIWIGVEFYLFVRFLETNGAAAFYQRPPGVDGFLPISSFMSFYYLLSTGEIHQAHPAGLFIFLAIVLMSLVFGKSFCSWMCPIGFLSELIGDFGEKVFKRRLKLPKFLDYPLRSLKYLMLGFLIYSVIFLMSPLAVKYFLDSPYNIVADIKMYYFFANISRTSIIVISILFILSIFIRNFWCRFLCPYGALLGIISLLSPNKIQRNVSSCIDCGLCNKACPSFIKVDKAKTVISDECSTCLNCVDVCPVKDTLQLNSLIPAKKKINKKYVAIGIVSIFMIITGLGIFTGNWQNKVTKGEYLLHYKMMNSYGHPTGPNAMKQLNEQANREIKSELKEN</sequence>
<evidence type="ECO:0000256" key="1">
    <source>
        <dbReference type="ARBA" id="ARBA00004236"/>
    </source>
</evidence>
<dbReference type="SUPFAM" id="SSF54862">
    <property type="entry name" value="4Fe-4S ferredoxins"/>
    <property type="match status" value="1"/>
</dbReference>
<dbReference type="HOGENOM" id="CLU_033147_0_0_10"/>
<dbReference type="PANTHER" id="PTHR30224">
    <property type="entry name" value="ELECTRON TRANSPORT PROTEIN"/>
    <property type="match status" value="1"/>
</dbReference>
<dbReference type="InterPro" id="IPR017896">
    <property type="entry name" value="4Fe4S_Fe-S-bd"/>
</dbReference>
<dbReference type="OrthoDB" id="9782387at2"/>
<keyword evidence="3" id="KW-0479">Metal-binding</keyword>
<keyword evidence="7" id="KW-1133">Transmembrane helix</keyword>
<keyword evidence="6 7" id="KW-0472">Membrane</keyword>
<evidence type="ECO:0000256" key="7">
    <source>
        <dbReference type="SAM" id="Phobius"/>
    </source>
</evidence>
<evidence type="ECO:0000313" key="10">
    <source>
        <dbReference type="Proteomes" id="UP000007394"/>
    </source>
</evidence>
<dbReference type="Pfam" id="PF12801">
    <property type="entry name" value="Fer4_5"/>
    <property type="match status" value="1"/>
</dbReference>
<feature type="transmembrane region" description="Helical" evidence="7">
    <location>
        <begin position="181"/>
        <end position="203"/>
    </location>
</feature>
<feature type="transmembrane region" description="Helical" evidence="7">
    <location>
        <begin position="209"/>
        <end position="227"/>
    </location>
</feature>
<name>I0AHW2_IGNAJ</name>
<keyword evidence="5" id="KW-0411">Iron-sulfur</keyword>
<comment type="subcellular location">
    <subcellularLocation>
        <location evidence="1">Cell membrane</location>
    </subcellularLocation>
</comment>
<dbReference type="EMBL" id="CP003418">
    <property type="protein sequence ID" value="AFH48569.1"/>
    <property type="molecule type" value="Genomic_DNA"/>
</dbReference>
<gene>
    <name evidence="9" type="ordered locus">IALB_0857</name>
</gene>
<dbReference type="PROSITE" id="PS51379">
    <property type="entry name" value="4FE4S_FER_2"/>
    <property type="match status" value="2"/>
</dbReference>
<protein>
    <submittedName>
        <fullName evidence="9">Polyferredoxin</fullName>
    </submittedName>
</protein>
<dbReference type="STRING" id="945713.IALB_0857"/>
<dbReference type="InterPro" id="IPR017900">
    <property type="entry name" value="4Fe4S_Fe_S_CS"/>
</dbReference>
<feature type="transmembrane region" description="Helical" evidence="7">
    <location>
        <begin position="146"/>
        <end position="169"/>
    </location>
</feature>
<evidence type="ECO:0000256" key="2">
    <source>
        <dbReference type="ARBA" id="ARBA00022475"/>
    </source>
</evidence>
<evidence type="ECO:0000259" key="8">
    <source>
        <dbReference type="PROSITE" id="PS51379"/>
    </source>
</evidence>
<keyword evidence="10" id="KW-1185">Reference proteome</keyword>
<evidence type="ECO:0000313" key="9">
    <source>
        <dbReference type="EMBL" id="AFH48569.1"/>
    </source>
</evidence>
<organism evidence="9 10">
    <name type="scientific">Ignavibacterium album (strain DSM 19864 / JCM 16511 / NBRC 101810 / Mat9-16)</name>
    <dbReference type="NCBI Taxonomy" id="945713"/>
    <lineage>
        <taxon>Bacteria</taxon>
        <taxon>Pseudomonadati</taxon>
        <taxon>Ignavibacteriota</taxon>
        <taxon>Ignavibacteria</taxon>
        <taxon>Ignavibacteriales</taxon>
        <taxon>Ignavibacteriaceae</taxon>
        <taxon>Ignavibacterium</taxon>
    </lineage>
</organism>
<proteinExistence type="predicted"/>
<dbReference type="eggNOG" id="COG0348">
    <property type="taxonomic scope" value="Bacteria"/>
</dbReference>
<accession>I0AHW2</accession>
<dbReference type="Gene3D" id="3.30.70.20">
    <property type="match status" value="1"/>
</dbReference>